<evidence type="ECO:0000256" key="1">
    <source>
        <dbReference type="SAM" id="Phobius"/>
    </source>
</evidence>
<reference evidence="2 3" key="1">
    <citation type="journal article" date="2016" name="Nat. Commun.">
        <title>Thousands of microbial genomes shed light on interconnected biogeochemical processes in an aquifer system.</title>
        <authorList>
            <person name="Anantharaman K."/>
            <person name="Brown C.T."/>
            <person name="Hug L.A."/>
            <person name="Sharon I."/>
            <person name="Castelle C.J."/>
            <person name="Probst A.J."/>
            <person name="Thomas B.C."/>
            <person name="Singh A."/>
            <person name="Wilkins M.J."/>
            <person name="Karaoz U."/>
            <person name="Brodie E.L."/>
            <person name="Williams K.H."/>
            <person name="Hubbard S.S."/>
            <person name="Banfield J.F."/>
        </authorList>
    </citation>
    <scope>NUCLEOTIDE SEQUENCE [LARGE SCALE GENOMIC DNA]</scope>
</reference>
<evidence type="ECO:0000313" key="2">
    <source>
        <dbReference type="EMBL" id="OGL79072.1"/>
    </source>
</evidence>
<keyword evidence="1" id="KW-0472">Membrane</keyword>
<keyword evidence="1" id="KW-0812">Transmembrane</keyword>
<proteinExistence type="predicted"/>
<sequence>MDFDQMIVFVILAVMMAIAFVLSTLETVHDRRRAFDRLSIAEQQKMLSLTATFFARRQNRRSKS</sequence>
<dbReference type="EMBL" id="MGEH01000018">
    <property type="protein sequence ID" value="OGL79072.1"/>
    <property type="molecule type" value="Genomic_DNA"/>
</dbReference>
<feature type="transmembrane region" description="Helical" evidence="1">
    <location>
        <begin position="6"/>
        <end position="25"/>
    </location>
</feature>
<name>A0A1F7ULB5_9BACT</name>
<protein>
    <submittedName>
        <fullName evidence="2">Uncharacterized protein</fullName>
    </submittedName>
</protein>
<dbReference type="STRING" id="1802399.A3E39_02395"/>
<accession>A0A1F7ULB5</accession>
<gene>
    <name evidence="2" type="ORF">A3E39_02395</name>
</gene>
<evidence type="ECO:0000313" key="3">
    <source>
        <dbReference type="Proteomes" id="UP000176603"/>
    </source>
</evidence>
<dbReference type="AlphaFoldDB" id="A0A1F7ULB5"/>
<dbReference type="Proteomes" id="UP000176603">
    <property type="component" value="Unassembled WGS sequence"/>
</dbReference>
<comment type="caution">
    <text evidence="2">The sequence shown here is derived from an EMBL/GenBank/DDBJ whole genome shotgun (WGS) entry which is preliminary data.</text>
</comment>
<keyword evidence="1" id="KW-1133">Transmembrane helix</keyword>
<organism evidence="2 3">
    <name type="scientific">Candidatus Uhrbacteria bacterium RIFCSPHIGHO2_12_FULL_60_25</name>
    <dbReference type="NCBI Taxonomy" id="1802399"/>
    <lineage>
        <taxon>Bacteria</taxon>
        <taxon>Candidatus Uhriibacteriota</taxon>
    </lineage>
</organism>